<dbReference type="PANTHER" id="PTHR24221:SF654">
    <property type="entry name" value="ATP-BINDING CASSETTE SUB-FAMILY B MEMBER 6"/>
    <property type="match status" value="1"/>
</dbReference>
<dbReference type="Proteomes" id="UP000542353">
    <property type="component" value="Unassembled WGS sequence"/>
</dbReference>
<dbReference type="FunFam" id="3.40.50.300:FF:000218">
    <property type="entry name" value="Multidrug ABC transporter ATP-binding protein"/>
    <property type="match status" value="1"/>
</dbReference>
<organism evidence="13 14">
    <name type="scientific">Rhodopseudomonas rhenobacensis</name>
    <dbReference type="NCBI Taxonomy" id="87461"/>
    <lineage>
        <taxon>Bacteria</taxon>
        <taxon>Pseudomonadati</taxon>
        <taxon>Pseudomonadota</taxon>
        <taxon>Alphaproteobacteria</taxon>
        <taxon>Hyphomicrobiales</taxon>
        <taxon>Nitrobacteraceae</taxon>
        <taxon>Rhodopseudomonas</taxon>
    </lineage>
</organism>
<feature type="transmembrane region" description="Helical" evidence="10">
    <location>
        <begin position="62"/>
        <end position="82"/>
    </location>
</feature>
<proteinExistence type="inferred from homology"/>
<comment type="function">
    <text evidence="9">Part of an ABC transporter complex. Transmembrane domains (TMD) form a pore in the inner membrane and the ATP-binding domain (NBD) is responsible for energy generation.</text>
</comment>
<dbReference type="InterPro" id="IPR027417">
    <property type="entry name" value="P-loop_NTPase"/>
</dbReference>
<dbReference type="GO" id="GO:0005886">
    <property type="term" value="C:plasma membrane"/>
    <property type="evidence" value="ECO:0007669"/>
    <property type="project" value="UniProtKB-SubCell"/>
</dbReference>
<keyword evidence="7 10" id="KW-0472">Membrane</keyword>
<feature type="transmembrane region" description="Helical" evidence="10">
    <location>
        <begin position="142"/>
        <end position="161"/>
    </location>
</feature>
<dbReference type="InterPro" id="IPR039421">
    <property type="entry name" value="Type_1_exporter"/>
</dbReference>
<evidence type="ECO:0000313" key="14">
    <source>
        <dbReference type="Proteomes" id="UP000542353"/>
    </source>
</evidence>
<dbReference type="SUPFAM" id="SSF90123">
    <property type="entry name" value="ABC transporter transmembrane region"/>
    <property type="match status" value="1"/>
</dbReference>
<evidence type="ECO:0000256" key="5">
    <source>
        <dbReference type="ARBA" id="ARBA00022840"/>
    </source>
</evidence>
<dbReference type="EMBL" id="JACHIH010000027">
    <property type="protein sequence ID" value="MBB5048920.1"/>
    <property type="molecule type" value="Genomic_DNA"/>
</dbReference>
<keyword evidence="6 10" id="KW-1133">Transmembrane helix</keyword>
<comment type="caution">
    <text evidence="13">The sequence shown here is derived from an EMBL/GenBank/DDBJ whole genome shotgun (WGS) entry which is preliminary data.</text>
</comment>
<dbReference type="InterPro" id="IPR036640">
    <property type="entry name" value="ABC1_TM_sf"/>
</dbReference>
<dbReference type="PANTHER" id="PTHR24221">
    <property type="entry name" value="ATP-BINDING CASSETTE SUB-FAMILY B"/>
    <property type="match status" value="1"/>
</dbReference>
<evidence type="ECO:0000256" key="10">
    <source>
        <dbReference type="SAM" id="Phobius"/>
    </source>
</evidence>
<keyword evidence="4" id="KW-0547">Nucleotide-binding</keyword>
<evidence type="ECO:0000313" key="13">
    <source>
        <dbReference type="EMBL" id="MBB5048920.1"/>
    </source>
</evidence>
<sequence>MDTLSGYAHRPFAFVARYLRQRPTAHAVILLAVVAAVTCSVGTQYGVKYLVDGLSSGPANGGHVWMALGFLVALIAADNILWRVASWTASFTFVGVTGDLRRDIFRHLTGHAPSYFSDRLPGMLTSRITATSNAVFTVENMFVSNVLPPCIATLAAIALIGTVSLPMAAGLAVVSAIVVLGVFHLAAAGKPLHDDFADKAAAVDGEMVDVINNMPLVRAFCGLGYEHARFDATVNRELTARGRSLRYLERLRLLHALITVALTVALLAWAVMLWQQGRATTGDVVLVCTLGLSILHATRDLAVALVDVTQHVARLSEALATLLVPHELADHPEAEPLVRSGAAIAFDNIKFRYPGGQKLFDGMTLRISAGQRVGLVGQSGGGKSSLFVLLQRFYDPQAGRITIDGQDISRVTQQSLREAISVVPQDISLFHRSILENIRYGRPTATDDEVLRAAIAARCDFVETLPEGLATMVGDRGVKLSGGQRQRIAIARAFLKDAPILLLDEATAALDGDSEEAIREALGRLMRGRTVIAIAHRLATLRNFDRVVMLQAGRIIEDGPPDHLMQGQGPYRDLVDREMNRLAPRAA</sequence>
<dbReference type="PROSITE" id="PS50929">
    <property type="entry name" value="ABC_TM1F"/>
    <property type="match status" value="1"/>
</dbReference>
<feature type="transmembrane region" description="Helical" evidence="10">
    <location>
        <begin position="253"/>
        <end position="274"/>
    </location>
</feature>
<evidence type="ECO:0000256" key="3">
    <source>
        <dbReference type="ARBA" id="ARBA00022692"/>
    </source>
</evidence>
<dbReference type="GO" id="GO:0034040">
    <property type="term" value="F:ATPase-coupled lipid transmembrane transporter activity"/>
    <property type="evidence" value="ECO:0007669"/>
    <property type="project" value="TreeGrafter"/>
</dbReference>
<keyword evidence="14" id="KW-1185">Reference proteome</keyword>
<dbReference type="InterPro" id="IPR011527">
    <property type="entry name" value="ABC1_TM_dom"/>
</dbReference>
<evidence type="ECO:0000256" key="7">
    <source>
        <dbReference type="ARBA" id="ARBA00023136"/>
    </source>
</evidence>
<accession>A0A7W8E0I9</accession>
<evidence type="ECO:0000256" key="6">
    <source>
        <dbReference type="ARBA" id="ARBA00022989"/>
    </source>
</evidence>
<comment type="similarity">
    <text evidence="2">Belongs to the ABC transporter superfamily.</text>
</comment>
<evidence type="ECO:0000256" key="2">
    <source>
        <dbReference type="ARBA" id="ARBA00005417"/>
    </source>
</evidence>
<dbReference type="GO" id="GO:0016887">
    <property type="term" value="F:ATP hydrolysis activity"/>
    <property type="evidence" value="ECO:0007669"/>
    <property type="project" value="InterPro"/>
</dbReference>
<name>A0A7W8E0I9_9BRAD</name>
<dbReference type="Gene3D" id="3.40.50.300">
    <property type="entry name" value="P-loop containing nucleotide triphosphate hydrolases"/>
    <property type="match status" value="1"/>
</dbReference>
<evidence type="ECO:0000259" key="12">
    <source>
        <dbReference type="PROSITE" id="PS50929"/>
    </source>
</evidence>
<evidence type="ECO:0000256" key="1">
    <source>
        <dbReference type="ARBA" id="ARBA00004651"/>
    </source>
</evidence>
<feature type="domain" description="ABC transporter" evidence="11">
    <location>
        <begin position="344"/>
        <end position="577"/>
    </location>
</feature>
<keyword evidence="3 10" id="KW-0812">Transmembrane</keyword>
<comment type="function">
    <text evidence="8">Involved in beta-(1--&gt;2)glucan export. Transmembrane domains (TMD) form a pore in the inner membrane and the ATP-binding domain (NBD) is responsible for energy generation.</text>
</comment>
<dbReference type="SUPFAM" id="SSF52540">
    <property type="entry name" value="P-loop containing nucleoside triphosphate hydrolases"/>
    <property type="match status" value="1"/>
</dbReference>
<keyword evidence="5 13" id="KW-0067">ATP-binding</keyword>
<protein>
    <submittedName>
        <fullName evidence="13">ATP-binding cassette subfamily B protein</fullName>
    </submittedName>
</protein>
<evidence type="ECO:0000256" key="9">
    <source>
        <dbReference type="ARBA" id="ARBA00024725"/>
    </source>
</evidence>
<evidence type="ECO:0000256" key="4">
    <source>
        <dbReference type="ARBA" id="ARBA00022741"/>
    </source>
</evidence>
<evidence type="ECO:0000256" key="8">
    <source>
        <dbReference type="ARBA" id="ARBA00024722"/>
    </source>
</evidence>
<dbReference type="PROSITE" id="PS50893">
    <property type="entry name" value="ABC_TRANSPORTER_2"/>
    <property type="match status" value="1"/>
</dbReference>
<dbReference type="InterPro" id="IPR003439">
    <property type="entry name" value="ABC_transporter-like_ATP-bd"/>
</dbReference>
<dbReference type="Pfam" id="PF00005">
    <property type="entry name" value="ABC_tran"/>
    <property type="match status" value="1"/>
</dbReference>
<feature type="domain" description="ABC transmembrane type-1" evidence="12">
    <location>
        <begin position="27"/>
        <end position="310"/>
    </location>
</feature>
<comment type="subcellular location">
    <subcellularLocation>
        <location evidence="1">Cell membrane</location>
        <topology evidence="1">Multi-pass membrane protein</topology>
    </subcellularLocation>
</comment>
<evidence type="ECO:0000259" key="11">
    <source>
        <dbReference type="PROSITE" id="PS50893"/>
    </source>
</evidence>
<gene>
    <name evidence="13" type="ORF">HNR60_003691</name>
</gene>
<feature type="transmembrane region" description="Helical" evidence="10">
    <location>
        <begin position="167"/>
        <end position="187"/>
    </location>
</feature>
<dbReference type="GO" id="GO:0140359">
    <property type="term" value="F:ABC-type transporter activity"/>
    <property type="evidence" value="ECO:0007669"/>
    <property type="project" value="InterPro"/>
</dbReference>
<dbReference type="AlphaFoldDB" id="A0A7W8E0I9"/>
<dbReference type="PROSITE" id="PS00211">
    <property type="entry name" value="ABC_TRANSPORTER_1"/>
    <property type="match status" value="1"/>
</dbReference>
<dbReference type="Pfam" id="PF00664">
    <property type="entry name" value="ABC_membrane"/>
    <property type="match status" value="1"/>
</dbReference>
<dbReference type="GO" id="GO:0005524">
    <property type="term" value="F:ATP binding"/>
    <property type="evidence" value="ECO:0007669"/>
    <property type="project" value="UniProtKB-KW"/>
</dbReference>
<dbReference type="InterPro" id="IPR003593">
    <property type="entry name" value="AAA+_ATPase"/>
</dbReference>
<dbReference type="SMART" id="SM00382">
    <property type="entry name" value="AAA"/>
    <property type="match status" value="1"/>
</dbReference>
<reference evidence="13 14" key="1">
    <citation type="submission" date="2020-08" db="EMBL/GenBank/DDBJ databases">
        <title>Genomic Encyclopedia of Type Strains, Phase IV (KMG-IV): sequencing the most valuable type-strain genomes for metagenomic binning, comparative biology and taxonomic classification.</title>
        <authorList>
            <person name="Goeker M."/>
        </authorList>
    </citation>
    <scope>NUCLEOTIDE SEQUENCE [LARGE SCALE GENOMIC DNA]</scope>
    <source>
        <strain evidence="13 14">DSM 12706</strain>
    </source>
</reference>
<feature type="transmembrane region" description="Helical" evidence="10">
    <location>
        <begin position="27"/>
        <end position="47"/>
    </location>
</feature>
<dbReference type="InterPro" id="IPR017871">
    <property type="entry name" value="ABC_transporter-like_CS"/>
</dbReference>
<dbReference type="RefSeq" id="WP_184260294.1">
    <property type="nucleotide sequence ID" value="NZ_JACHIH010000027.1"/>
</dbReference>
<dbReference type="Gene3D" id="1.20.1560.10">
    <property type="entry name" value="ABC transporter type 1, transmembrane domain"/>
    <property type="match status" value="1"/>
</dbReference>